<evidence type="ECO:0000313" key="2">
    <source>
        <dbReference type="EMBL" id="GGW24379.1"/>
    </source>
</evidence>
<name>A0A918MI80_9ACTN</name>
<dbReference type="EMBL" id="BMVG01000090">
    <property type="protein sequence ID" value="GGW24379.1"/>
    <property type="molecule type" value="Genomic_DNA"/>
</dbReference>
<reference evidence="2" key="2">
    <citation type="submission" date="2020-09" db="EMBL/GenBank/DDBJ databases">
        <authorList>
            <person name="Sun Q."/>
            <person name="Ohkuma M."/>
        </authorList>
    </citation>
    <scope>NUCLEOTIDE SEQUENCE</scope>
    <source>
        <strain evidence="2">JCM 4714</strain>
    </source>
</reference>
<reference evidence="2" key="1">
    <citation type="journal article" date="2014" name="Int. J. Syst. Evol. Microbiol.">
        <title>Complete genome sequence of Corynebacterium casei LMG S-19264T (=DSM 44701T), isolated from a smear-ripened cheese.</title>
        <authorList>
            <consortium name="US DOE Joint Genome Institute (JGI-PGF)"/>
            <person name="Walter F."/>
            <person name="Albersmeier A."/>
            <person name="Kalinowski J."/>
            <person name="Ruckert C."/>
        </authorList>
    </citation>
    <scope>NUCLEOTIDE SEQUENCE</scope>
    <source>
        <strain evidence="2">JCM 4714</strain>
    </source>
</reference>
<gene>
    <name evidence="2" type="ORF">GCM10010339_94220</name>
</gene>
<proteinExistence type="predicted"/>
<accession>A0A918MI80</accession>
<keyword evidence="3" id="KW-1185">Reference proteome</keyword>
<dbReference type="AlphaFoldDB" id="A0A918MI80"/>
<sequence>MPFSAQANMCAVSRVCTHTASGWGLPTSLASPAAMIRSASIAASSHCMSAASAPSAGNRRRRSSSAPARMFASGRRPDSQP</sequence>
<dbReference type="Proteomes" id="UP000655443">
    <property type="component" value="Unassembled WGS sequence"/>
</dbReference>
<feature type="compositionally biased region" description="Low complexity" evidence="1">
    <location>
        <begin position="64"/>
        <end position="73"/>
    </location>
</feature>
<protein>
    <submittedName>
        <fullName evidence="2">Uncharacterized protein</fullName>
    </submittedName>
</protein>
<evidence type="ECO:0000313" key="3">
    <source>
        <dbReference type="Proteomes" id="UP000655443"/>
    </source>
</evidence>
<organism evidence="2 3">
    <name type="scientific">Streptomyces alanosinicus</name>
    <dbReference type="NCBI Taxonomy" id="68171"/>
    <lineage>
        <taxon>Bacteria</taxon>
        <taxon>Bacillati</taxon>
        <taxon>Actinomycetota</taxon>
        <taxon>Actinomycetes</taxon>
        <taxon>Kitasatosporales</taxon>
        <taxon>Streptomycetaceae</taxon>
        <taxon>Streptomyces</taxon>
    </lineage>
</organism>
<comment type="caution">
    <text evidence="2">The sequence shown here is derived from an EMBL/GenBank/DDBJ whole genome shotgun (WGS) entry which is preliminary data.</text>
</comment>
<evidence type="ECO:0000256" key="1">
    <source>
        <dbReference type="SAM" id="MobiDB-lite"/>
    </source>
</evidence>
<feature type="region of interest" description="Disordered" evidence="1">
    <location>
        <begin position="49"/>
        <end position="81"/>
    </location>
</feature>